<dbReference type="Pfam" id="PF08665">
    <property type="entry name" value="PglZ"/>
    <property type="match status" value="1"/>
</dbReference>
<comment type="caution">
    <text evidence="1">The sequence shown here is derived from an EMBL/GenBank/DDBJ whole genome shotgun (WGS) entry which is preliminary data.</text>
</comment>
<reference evidence="1 2" key="1">
    <citation type="journal article" date="2019" name="Int. J. Syst. Evol. Microbiol.">
        <title>The Global Catalogue of Microorganisms (GCM) 10K type strain sequencing project: providing services to taxonomists for standard genome sequencing and annotation.</title>
        <authorList>
            <consortium name="The Broad Institute Genomics Platform"/>
            <consortium name="The Broad Institute Genome Sequencing Center for Infectious Disease"/>
            <person name="Wu L."/>
            <person name="Ma J."/>
        </authorList>
    </citation>
    <scope>NUCLEOTIDE SEQUENCE [LARGE SCALE GENOMIC DNA]</scope>
    <source>
        <strain evidence="1 2">CGMCC 1.12562</strain>
    </source>
</reference>
<dbReference type="EMBL" id="JBHRWN010000002">
    <property type="protein sequence ID" value="MFC3477742.1"/>
    <property type="molecule type" value="Genomic_DNA"/>
</dbReference>
<dbReference type="RefSeq" id="WP_232571135.1">
    <property type="nucleotide sequence ID" value="NZ_CP089466.1"/>
</dbReference>
<dbReference type="Proteomes" id="UP001595660">
    <property type="component" value="Unassembled WGS sequence"/>
</dbReference>
<dbReference type="GeneID" id="69119265"/>
<dbReference type="AlphaFoldDB" id="A0ABD5NF85"/>
<gene>
    <name evidence="1" type="ORF">ACFOKC_08390</name>
</gene>
<name>A0ABD5NF85_9EURY</name>
<sequence length="372" mass="42507">MPTFTEIAEQAQATPVVCPLPRLASFYLDDLAVYTSLDNFHYDLYNPDYRFDRDVVISADDHHPDYTHLSCDEEPVTPRLNEVVDWSNREHHDRLRRELLKQSSLKNHIVHSVTGETIVVLLIVDGLSYESLRTTQLPAQPVVVDGMTTTEPGFKRIIYGDDNVSLYSELLHEKNFTNKFGFTYWDRGQEDLSTDLHAAMGNDVYRIRDFSDAVETLSDAAPFTNRTYVQITRMGLDQDSHNKKEEPDHDAVVENIIEDVRDLEAELSKQAESYRIFATSDHGILWRTQLPDSPEVILDDYKHQPRYVQGREKVPHSMTYTSDGEIVSGLAYPYLARDLKHTEWGVHGGFSYYESVVPLVELSSNSNDGDSA</sequence>
<accession>A0ABD5NF85</accession>
<evidence type="ECO:0000313" key="2">
    <source>
        <dbReference type="Proteomes" id="UP001595660"/>
    </source>
</evidence>
<keyword evidence="2" id="KW-1185">Reference proteome</keyword>
<evidence type="ECO:0000313" key="1">
    <source>
        <dbReference type="EMBL" id="MFC3477742.1"/>
    </source>
</evidence>
<organism evidence="1 2">
    <name type="scientific">Halobacterium litoreum</name>
    <dbReference type="NCBI Taxonomy" id="2039234"/>
    <lineage>
        <taxon>Archaea</taxon>
        <taxon>Methanobacteriati</taxon>
        <taxon>Methanobacteriota</taxon>
        <taxon>Stenosarchaea group</taxon>
        <taxon>Halobacteria</taxon>
        <taxon>Halobacteriales</taxon>
        <taxon>Halobacteriaceae</taxon>
        <taxon>Halobacterium</taxon>
    </lineage>
</organism>
<proteinExistence type="predicted"/>
<evidence type="ECO:0008006" key="3">
    <source>
        <dbReference type="Google" id="ProtNLM"/>
    </source>
</evidence>
<protein>
    <recommendedName>
        <fullName evidence="3">PglZ domain-containing protein</fullName>
    </recommendedName>
</protein>